<feature type="compositionally biased region" description="Low complexity" evidence="2">
    <location>
        <begin position="188"/>
        <end position="199"/>
    </location>
</feature>
<dbReference type="GO" id="GO:0051321">
    <property type="term" value="P:meiotic cell cycle"/>
    <property type="evidence" value="ECO:0007669"/>
    <property type="project" value="InterPro"/>
</dbReference>
<evidence type="ECO:0000313" key="5">
    <source>
        <dbReference type="Proteomes" id="UP000464620"/>
    </source>
</evidence>
<dbReference type="Pfam" id="PF20435">
    <property type="entry name" value="ASY3-like"/>
    <property type="match status" value="1"/>
</dbReference>
<feature type="compositionally biased region" description="Basic and acidic residues" evidence="2">
    <location>
        <begin position="173"/>
        <end position="187"/>
    </location>
</feature>
<feature type="region of interest" description="Disordered" evidence="2">
    <location>
        <begin position="552"/>
        <end position="590"/>
    </location>
</feature>
<feature type="coiled-coil region" evidence="1">
    <location>
        <begin position="723"/>
        <end position="786"/>
    </location>
</feature>
<protein>
    <recommendedName>
        <fullName evidence="3">Meiosis-specific protein ASY3-like coiled-coil domain-containing protein</fullName>
    </recommendedName>
</protein>
<evidence type="ECO:0000313" key="4">
    <source>
        <dbReference type="EMBL" id="QHN77099.1"/>
    </source>
</evidence>
<evidence type="ECO:0000256" key="2">
    <source>
        <dbReference type="SAM" id="MobiDB-lite"/>
    </source>
</evidence>
<feature type="compositionally biased region" description="Basic and acidic residues" evidence="2">
    <location>
        <begin position="363"/>
        <end position="387"/>
    </location>
</feature>
<accession>A0A6B9V6T8</accession>
<gene>
    <name evidence="4" type="ORF">DS421_19g649720</name>
</gene>
<feature type="domain" description="Meiosis-specific protein ASY3-like coiled-coil" evidence="3">
    <location>
        <begin position="21"/>
        <end position="804"/>
    </location>
</feature>
<feature type="compositionally biased region" description="Basic and acidic residues" evidence="2">
    <location>
        <begin position="569"/>
        <end position="587"/>
    </location>
</feature>
<feature type="compositionally biased region" description="Polar residues" evidence="2">
    <location>
        <begin position="234"/>
        <end position="249"/>
    </location>
</feature>
<dbReference type="Proteomes" id="UP000464620">
    <property type="component" value="Chromosome B09"/>
</dbReference>
<dbReference type="InterPro" id="IPR046845">
    <property type="entry name" value="ASY3-like_CC"/>
</dbReference>
<feature type="compositionally biased region" description="Basic and acidic residues" evidence="2">
    <location>
        <begin position="420"/>
        <end position="430"/>
    </location>
</feature>
<dbReference type="PANTHER" id="PTHR36027:SF1">
    <property type="entry name" value="MEIOSIS-SPECIFIC PROTEIN ASY3"/>
    <property type="match status" value="1"/>
</dbReference>
<sequence>MNIKARHVLHDVRGQFDLEPMSDCRSFGSNIYPSSQSRKVSIGVMAESRASTKCETAKGDRAITVNKERAISSVGNFAVGTERVEGVTASASFDIKQTVVPEAVKHSFISKSFYHRKPTSEAIIQVNQASTVLPPHGKQDMDNGVESVSKKISAQLLSNLNSTVPSSNCNQNKFDRDTGRKKGKNDGTVETVEEFTFTTGREVLETDKDKPEDKLDRTGNRTEDLRMKLCQILGTASSPKNQTQHSGSHTRSKDEERLPLEQPMNQRDNKFVKTRENSDTIETDSEKPDYTRKRPVTRSQRKRRAPSKKQPGKGKSCPSSKEKENHQEKGIFSIRENWNGMHDALTKDTSSMSTKKKSQGKNSRSEPQKFCFSKHDTMKKLYKDTSKNDQSQHVVETFLPKDKMEGSKDCLPDHGITSPHSEKINQEKKIYNPPTPNDTDQDEELEVSANGNKQEYRSNPVEQNVTKSQDNFQSPTFQLNTPNLDSSPSTLQKTDQKLNDGSTPASSERRFSLRASQYLRAFQTLEPDFDGLREQKQSSDVEELRHFIPRKHIFVNEKEEQDGTSDSSSEEKNFSGSEEGSRERHTAEGNTFMLHPIKRLRKHEGVKFNHSSPTSLSAKGTEEIDWIDEAPTQNQDEFARAVGLFAMELSKLKSKLRSMACHKSSEILKSVSEEIDLQLQNVHSHIQTEMGKLTNISKFKRKRIEAKFEDQQKQLRLICDRFKEEVNLHLQDCKSTIEDLDAEQIEIKGSLEKQRVAHKKLISQVQEEVDIQLNDAQKKITAAQEMARGKLLQLKRVIAMCLKDGVLN</sequence>
<evidence type="ECO:0000259" key="3">
    <source>
        <dbReference type="Pfam" id="PF20435"/>
    </source>
</evidence>
<feature type="compositionally biased region" description="Polar residues" evidence="2">
    <location>
        <begin position="161"/>
        <end position="172"/>
    </location>
</feature>
<name>A0A6B9V6T8_ARAHY</name>
<feature type="region of interest" description="Disordered" evidence="2">
    <location>
        <begin position="344"/>
        <end position="511"/>
    </location>
</feature>
<dbReference type="EMBL" id="CP031001">
    <property type="protein sequence ID" value="QHN77099.1"/>
    <property type="molecule type" value="Genomic_DNA"/>
</dbReference>
<organism evidence="4 5">
    <name type="scientific">Arachis hypogaea</name>
    <name type="common">Peanut</name>
    <dbReference type="NCBI Taxonomy" id="3818"/>
    <lineage>
        <taxon>Eukaryota</taxon>
        <taxon>Viridiplantae</taxon>
        <taxon>Streptophyta</taxon>
        <taxon>Embryophyta</taxon>
        <taxon>Tracheophyta</taxon>
        <taxon>Spermatophyta</taxon>
        <taxon>Magnoliopsida</taxon>
        <taxon>eudicotyledons</taxon>
        <taxon>Gunneridae</taxon>
        <taxon>Pentapetalae</taxon>
        <taxon>rosids</taxon>
        <taxon>fabids</taxon>
        <taxon>Fabales</taxon>
        <taxon>Fabaceae</taxon>
        <taxon>Papilionoideae</taxon>
        <taxon>50 kb inversion clade</taxon>
        <taxon>dalbergioids sensu lato</taxon>
        <taxon>Dalbergieae</taxon>
        <taxon>Pterocarpus clade</taxon>
        <taxon>Arachis</taxon>
    </lineage>
</organism>
<feature type="region of interest" description="Disordered" evidence="2">
    <location>
        <begin position="161"/>
        <end position="328"/>
    </location>
</feature>
<feature type="compositionally biased region" description="Basic and acidic residues" evidence="2">
    <location>
        <begin position="399"/>
        <end position="412"/>
    </location>
</feature>
<reference evidence="4 5" key="1">
    <citation type="submission" date="2020-01" db="EMBL/GenBank/DDBJ databases">
        <title>Genome sequence of Arachis hypogaea, cultivar Shitouqi.</title>
        <authorList>
            <person name="Zhuang W."/>
            <person name="Chen H."/>
            <person name="Varshney R."/>
            <person name="Wang D."/>
            <person name="Ming R."/>
        </authorList>
    </citation>
    <scope>NUCLEOTIDE SEQUENCE [LARGE SCALE GENOMIC DNA]</scope>
    <source>
        <tissue evidence="4">Young leaf</tissue>
    </source>
</reference>
<feature type="compositionally biased region" description="Basic and acidic residues" evidence="2">
    <location>
        <begin position="202"/>
        <end position="227"/>
    </location>
</feature>
<feature type="compositionally biased region" description="Basic residues" evidence="2">
    <location>
        <begin position="293"/>
        <end position="312"/>
    </location>
</feature>
<dbReference type="AlphaFoldDB" id="A0A6B9V6T8"/>
<feature type="compositionally biased region" description="Polar residues" evidence="2">
    <location>
        <begin position="460"/>
        <end position="506"/>
    </location>
</feature>
<dbReference type="InterPro" id="IPR037731">
    <property type="entry name" value="ASY3-like"/>
</dbReference>
<dbReference type="PANTHER" id="PTHR36027">
    <property type="entry name" value="MEIOSIS-SPECIFIC PROTEIN ASY3"/>
    <property type="match status" value="1"/>
</dbReference>
<keyword evidence="1" id="KW-0175">Coiled coil</keyword>
<evidence type="ECO:0000256" key="1">
    <source>
        <dbReference type="SAM" id="Coils"/>
    </source>
</evidence>
<feature type="compositionally biased region" description="Basic and acidic residues" evidence="2">
    <location>
        <begin position="267"/>
        <end position="292"/>
    </location>
</feature>
<proteinExistence type="predicted"/>